<dbReference type="CDD" id="cd00009">
    <property type="entry name" value="AAA"/>
    <property type="match status" value="1"/>
</dbReference>
<dbReference type="Proteomes" id="UP000192418">
    <property type="component" value="Unassembled WGS sequence"/>
</dbReference>
<reference evidence="8 9" key="1">
    <citation type="submission" date="2017-04" db="EMBL/GenBank/DDBJ databases">
        <authorList>
            <person name="Afonso C.L."/>
            <person name="Miller P.J."/>
            <person name="Scott M.A."/>
            <person name="Spackman E."/>
            <person name="Goraichik I."/>
            <person name="Dimitrov K.M."/>
            <person name="Suarez D.L."/>
            <person name="Swayne D.E."/>
        </authorList>
    </citation>
    <scope>NUCLEOTIDE SEQUENCE [LARGE SCALE GENOMIC DNA]</scope>
    <source>
        <strain evidence="8 9">DSM 3385</strain>
    </source>
</reference>
<protein>
    <submittedName>
        <fullName evidence="8">Transcriptional regulator containing GAF, AAA-type ATPase, and DNA-binding Fis domains</fullName>
    </submittedName>
</protein>
<dbReference type="OrthoDB" id="9763792at2"/>
<name>A0A1W2EKU1_9BACT</name>
<dbReference type="InterPro" id="IPR002197">
    <property type="entry name" value="HTH_Fis"/>
</dbReference>
<dbReference type="Pfam" id="PF02954">
    <property type="entry name" value="HTH_8"/>
    <property type="match status" value="1"/>
</dbReference>
<dbReference type="InterPro" id="IPR025662">
    <property type="entry name" value="Sigma_54_int_dom_ATP-bd_1"/>
</dbReference>
<evidence type="ECO:0000256" key="6">
    <source>
        <dbReference type="ARBA" id="ARBA00023163"/>
    </source>
</evidence>
<evidence type="ECO:0000256" key="3">
    <source>
        <dbReference type="ARBA" id="ARBA00023015"/>
    </source>
</evidence>
<dbReference type="RefSeq" id="WP_084071596.1">
    <property type="nucleotide sequence ID" value="NZ_FWXY01000033.1"/>
</dbReference>
<dbReference type="PROSITE" id="PS00688">
    <property type="entry name" value="SIGMA54_INTERACT_3"/>
    <property type="match status" value="1"/>
</dbReference>
<dbReference type="InterPro" id="IPR025943">
    <property type="entry name" value="Sigma_54_int_dom_ATP-bd_2"/>
</dbReference>
<keyword evidence="3" id="KW-0805">Transcription regulation</keyword>
<dbReference type="InterPro" id="IPR027417">
    <property type="entry name" value="P-loop_NTPase"/>
</dbReference>
<dbReference type="GO" id="GO:0043565">
    <property type="term" value="F:sequence-specific DNA binding"/>
    <property type="evidence" value="ECO:0007669"/>
    <property type="project" value="InterPro"/>
</dbReference>
<evidence type="ECO:0000256" key="2">
    <source>
        <dbReference type="ARBA" id="ARBA00022840"/>
    </source>
</evidence>
<dbReference type="STRING" id="1121400.SAMN02746065_13314"/>
<dbReference type="AlphaFoldDB" id="A0A1W2EKU1"/>
<keyword evidence="5" id="KW-0010">Activator</keyword>
<evidence type="ECO:0000313" key="9">
    <source>
        <dbReference type="Proteomes" id="UP000192418"/>
    </source>
</evidence>
<dbReference type="PROSITE" id="PS00676">
    <property type="entry name" value="SIGMA54_INTERACT_2"/>
    <property type="match status" value="1"/>
</dbReference>
<evidence type="ECO:0000256" key="4">
    <source>
        <dbReference type="ARBA" id="ARBA00023125"/>
    </source>
</evidence>
<proteinExistence type="predicted"/>
<dbReference type="SUPFAM" id="SSF55781">
    <property type="entry name" value="GAF domain-like"/>
    <property type="match status" value="1"/>
</dbReference>
<evidence type="ECO:0000256" key="1">
    <source>
        <dbReference type="ARBA" id="ARBA00022741"/>
    </source>
</evidence>
<dbReference type="PANTHER" id="PTHR32071:SF117">
    <property type="entry name" value="PTS-DEPENDENT DIHYDROXYACETONE KINASE OPERON REGULATORY PROTEIN-RELATED"/>
    <property type="match status" value="1"/>
</dbReference>
<dbReference type="InterPro" id="IPR029016">
    <property type="entry name" value="GAF-like_dom_sf"/>
</dbReference>
<dbReference type="SUPFAM" id="SSF52540">
    <property type="entry name" value="P-loop containing nucleoside triphosphate hydrolases"/>
    <property type="match status" value="1"/>
</dbReference>
<evidence type="ECO:0000256" key="5">
    <source>
        <dbReference type="ARBA" id="ARBA00023159"/>
    </source>
</evidence>
<keyword evidence="1" id="KW-0547">Nucleotide-binding</keyword>
<dbReference type="InterPro" id="IPR003593">
    <property type="entry name" value="AAA+_ATPase"/>
</dbReference>
<keyword evidence="9" id="KW-1185">Reference proteome</keyword>
<keyword evidence="6" id="KW-0804">Transcription</keyword>
<gene>
    <name evidence="8" type="ORF">SAMN02746065_13314</name>
</gene>
<dbReference type="EMBL" id="FWXY01000033">
    <property type="protein sequence ID" value="SMD09768.1"/>
    <property type="molecule type" value="Genomic_DNA"/>
</dbReference>
<evidence type="ECO:0000259" key="7">
    <source>
        <dbReference type="PROSITE" id="PS50045"/>
    </source>
</evidence>
<dbReference type="Gene3D" id="3.40.50.300">
    <property type="entry name" value="P-loop containing nucleotide triphosphate hydrolases"/>
    <property type="match status" value="1"/>
</dbReference>
<dbReference type="Gene3D" id="3.30.450.40">
    <property type="match status" value="1"/>
</dbReference>
<dbReference type="PROSITE" id="PS50045">
    <property type="entry name" value="SIGMA54_INTERACT_4"/>
    <property type="match status" value="1"/>
</dbReference>
<dbReference type="SMART" id="SM00382">
    <property type="entry name" value="AAA"/>
    <property type="match status" value="1"/>
</dbReference>
<dbReference type="InterPro" id="IPR058031">
    <property type="entry name" value="AAA_lid_NorR"/>
</dbReference>
<evidence type="ECO:0000313" key="8">
    <source>
        <dbReference type="EMBL" id="SMD09768.1"/>
    </source>
</evidence>
<dbReference type="Pfam" id="PF25601">
    <property type="entry name" value="AAA_lid_14"/>
    <property type="match status" value="1"/>
</dbReference>
<dbReference type="PROSITE" id="PS00675">
    <property type="entry name" value="SIGMA54_INTERACT_1"/>
    <property type="match status" value="1"/>
</dbReference>
<dbReference type="InterPro" id="IPR009057">
    <property type="entry name" value="Homeodomain-like_sf"/>
</dbReference>
<dbReference type="SUPFAM" id="SSF46689">
    <property type="entry name" value="Homeodomain-like"/>
    <property type="match status" value="1"/>
</dbReference>
<sequence>MDENIFFRNATLEICSSLEIEKALWKCLWFMQEGIPVAQMSLHLYDAATGIAETIAHATLDDYRVISSKVLLIEQTRRQIEMQRTIRVRMVSDTADDPVTEPLCRYLGCLERSALIMDLVIEGKFLGVLSFQSFPDEQFNESHRQMVSLLNEPFAIAVSNSIRYRQLKHLKDMLEDDNQYFQKELQLNRGEVIGAEFGLKNTMEYVRQVSPTDSPVLLLGETGVGKELIATAIHNLSHRREGPFIAVNCGAIPESLMDSELFGHEKGAFTGAIAQKRGRFERANGGTLFLDEIGELNPDAQVKLLRVLQEKILERLGGTESIKLDIRVIAATHRDLDDMMAKDLFRQDLYFRLKVFPIVIPPLRYRLADIPSLVHHFIQKKSTQMKLHFMPRLAPDAMEHLMQYSWPGNIRELENTVERALILSHGAPLNFRELVFANAPEKRPSTPEIEMPKIIEDDFHSLDNVMVEHIKAALYKSGGKVEGKGAAADLLNINPRTLRHRMRKLGVPFGRSAQDLYIKKED</sequence>
<keyword evidence="4 8" id="KW-0238">DNA-binding</keyword>
<dbReference type="InterPro" id="IPR025944">
    <property type="entry name" value="Sigma_54_int_dom_CS"/>
</dbReference>
<dbReference type="FunFam" id="3.40.50.300:FF:000006">
    <property type="entry name" value="DNA-binding transcriptional regulator NtrC"/>
    <property type="match status" value="1"/>
</dbReference>
<dbReference type="Gene3D" id="1.10.8.60">
    <property type="match status" value="1"/>
</dbReference>
<dbReference type="Pfam" id="PF00158">
    <property type="entry name" value="Sigma54_activat"/>
    <property type="match status" value="1"/>
</dbReference>
<dbReference type="PANTHER" id="PTHR32071">
    <property type="entry name" value="TRANSCRIPTIONAL REGULATORY PROTEIN"/>
    <property type="match status" value="1"/>
</dbReference>
<feature type="domain" description="Sigma-54 factor interaction" evidence="7">
    <location>
        <begin position="192"/>
        <end position="422"/>
    </location>
</feature>
<dbReference type="InterPro" id="IPR002078">
    <property type="entry name" value="Sigma_54_int"/>
</dbReference>
<keyword evidence="2" id="KW-0067">ATP-binding</keyword>
<dbReference type="Gene3D" id="1.10.10.60">
    <property type="entry name" value="Homeodomain-like"/>
    <property type="match status" value="1"/>
</dbReference>
<organism evidence="8 9">
    <name type="scientific">Desulfocicer vacuolatum DSM 3385</name>
    <dbReference type="NCBI Taxonomy" id="1121400"/>
    <lineage>
        <taxon>Bacteria</taxon>
        <taxon>Pseudomonadati</taxon>
        <taxon>Thermodesulfobacteriota</taxon>
        <taxon>Desulfobacteria</taxon>
        <taxon>Desulfobacterales</taxon>
        <taxon>Desulfobacteraceae</taxon>
        <taxon>Desulfocicer</taxon>
    </lineage>
</organism>
<accession>A0A1W2EKU1</accession>
<dbReference type="GO" id="GO:0005524">
    <property type="term" value="F:ATP binding"/>
    <property type="evidence" value="ECO:0007669"/>
    <property type="project" value="UniProtKB-KW"/>
</dbReference>
<dbReference type="GO" id="GO:0006355">
    <property type="term" value="P:regulation of DNA-templated transcription"/>
    <property type="evidence" value="ECO:0007669"/>
    <property type="project" value="InterPro"/>
</dbReference>